<evidence type="ECO:0000256" key="2">
    <source>
        <dbReference type="ARBA" id="ARBA00023002"/>
    </source>
</evidence>
<dbReference type="GO" id="GO:0016616">
    <property type="term" value="F:oxidoreductase activity, acting on the CH-OH group of donors, NAD or NADP as acceptor"/>
    <property type="evidence" value="ECO:0007669"/>
    <property type="project" value="InterPro"/>
</dbReference>
<feature type="domain" description="3-beta hydroxysteroid dehydrogenase/isomerase" evidence="4">
    <location>
        <begin position="199"/>
        <end position="273"/>
    </location>
</feature>
<name>M7BCR8_CHEMY</name>
<evidence type="ECO:0000313" key="5">
    <source>
        <dbReference type="EMBL" id="EMP34969.1"/>
    </source>
</evidence>
<dbReference type="Pfam" id="PF01073">
    <property type="entry name" value="3Beta_HSD"/>
    <property type="match status" value="2"/>
</dbReference>
<evidence type="ECO:0000313" key="6">
    <source>
        <dbReference type="Proteomes" id="UP000031443"/>
    </source>
</evidence>
<reference evidence="6" key="1">
    <citation type="journal article" date="2013" name="Nat. Genet.">
        <title>The draft genomes of soft-shell turtle and green sea turtle yield insights into the development and evolution of the turtle-specific body plan.</title>
        <authorList>
            <person name="Wang Z."/>
            <person name="Pascual-Anaya J."/>
            <person name="Zadissa A."/>
            <person name="Li W."/>
            <person name="Niimura Y."/>
            <person name="Huang Z."/>
            <person name="Li C."/>
            <person name="White S."/>
            <person name="Xiong Z."/>
            <person name="Fang D."/>
            <person name="Wang B."/>
            <person name="Ming Y."/>
            <person name="Chen Y."/>
            <person name="Zheng Y."/>
            <person name="Kuraku S."/>
            <person name="Pignatelli M."/>
            <person name="Herrero J."/>
            <person name="Beal K."/>
            <person name="Nozawa M."/>
            <person name="Li Q."/>
            <person name="Wang J."/>
            <person name="Zhang H."/>
            <person name="Yu L."/>
            <person name="Shigenobu S."/>
            <person name="Wang J."/>
            <person name="Liu J."/>
            <person name="Flicek P."/>
            <person name="Searle S."/>
            <person name="Wang J."/>
            <person name="Kuratani S."/>
            <person name="Yin Y."/>
            <person name="Aken B."/>
            <person name="Zhang G."/>
            <person name="Irie N."/>
        </authorList>
    </citation>
    <scope>NUCLEOTIDE SEQUENCE [LARGE SCALE GENOMIC DNA]</scope>
</reference>
<comment type="similarity">
    <text evidence="1 3">Belongs to the 3-beta-HSD family.</text>
</comment>
<dbReference type="PANTHER" id="PTHR43245">
    <property type="entry name" value="BIFUNCTIONAL POLYMYXIN RESISTANCE PROTEIN ARNA"/>
    <property type="match status" value="1"/>
</dbReference>
<evidence type="ECO:0000256" key="1">
    <source>
        <dbReference type="ARBA" id="ARBA00009219"/>
    </source>
</evidence>
<evidence type="ECO:0000259" key="4">
    <source>
        <dbReference type="Pfam" id="PF01073"/>
    </source>
</evidence>
<gene>
    <name evidence="5" type="ORF">UY3_07861</name>
</gene>
<accession>M7BCR8</accession>
<dbReference type="InterPro" id="IPR050177">
    <property type="entry name" value="Lipid_A_modif_metabolic_enz"/>
</dbReference>
<dbReference type="AlphaFoldDB" id="M7BCR8"/>
<keyword evidence="6" id="KW-1185">Reference proteome</keyword>
<proteinExistence type="inferred from homology"/>
<keyword evidence="2 3" id="KW-0560">Oxidoreductase</keyword>
<dbReference type="GO" id="GO:0006694">
    <property type="term" value="P:steroid biosynthetic process"/>
    <property type="evidence" value="ECO:0007669"/>
    <property type="project" value="InterPro"/>
</dbReference>
<organism evidence="5 6">
    <name type="scientific">Chelonia mydas</name>
    <name type="common">Green sea-turtle</name>
    <name type="synonym">Chelonia agassizi</name>
    <dbReference type="NCBI Taxonomy" id="8469"/>
    <lineage>
        <taxon>Eukaryota</taxon>
        <taxon>Metazoa</taxon>
        <taxon>Chordata</taxon>
        <taxon>Craniata</taxon>
        <taxon>Vertebrata</taxon>
        <taxon>Euteleostomi</taxon>
        <taxon>Archelosauria</taxon>
        <taxon>Testudinata</taxon>
        <taxon>Testudines</taxon>
        <taxon>Cryptodira</taxon>
        <taxon>Durocryptodira</taxon>
        <taxon>Americhelydia</taxon>
        <taxon>Chelonioidea</taxon>
        <taxon>Cheloniidae</taxon>
        <taxon>Chelonia</taxon>
    </lineage>
</organism>
<dbReference type="SUPFAM" id="SSF51735">
    <property type="entry name" value="NAD(P)-binding Rossmann-fold domains"/>
    <property type="match status" value="1"/>
</dbReference>
<sequence length="379" mass="42430">MEQFSTWEKKCFVCLVVENRISCCRRDPKHISNGVVPPWSQTSDCNLNRHAGALSKRSMNTVVTGGGGYFGYNLGCALAKLGASVVLLDTQEPIWEIPNGVVFIQADVRDYDVLFAVCEGADCVFHAAAYGMSGLEQLQKEKIESINVGGTKLIIEVCKQQNIPRLIYTSTVNVVFGGNPIEDGDEETVPYFPLEKVNIQKGLFRFKFGDPSTKMNWVHVQNLVKAHILAAVALTSERNYIASGQAYYINDGKNVNLFEWITPLFEKLGCSPPWIRIPTCFVYVAATAMEYLHLALKPVIEFTPLLTRNEMWNQEDPTEALEQPCRLKPMKMVALTAVFYTEQDLTFCGTSPVIVFTWGANLATRTGEGHNVYFERWAL</sequence>
<dbReference type="PANTHER" id="PTHR43245:SF51">
    <property type="entry name" value="SHORT CHAIN DEHYDROGENASE_REDUCTASE FAMILY 42E, MEMBER 2"/>
    <property type="match status" value="1"/>
</dbReference>
<dbReference type="Proteomes" id="UP000031443">
    <property type="component" value="Unassembled WGS sequence"/>
</dbReference>
<dbReference type="InterPro" id="IPR002225">
    <property type="entry name" value="3Beta_OHSteriod_DH/Estase"/>
</dbReference>
<protein>
    <submittedName>
        <fullName evidence="5">Putative short-chain dehydrogenase/reductase family 42E member 2</fullName>
    </submittedName>
</protein>
<dbReference type="EMBL" id="KB530577">
    <property type="protein sequence ID" value="EMP34969.1"/>
    <property type="molecule type" value="Genomic_DNA"/>
</dbReference>
<dbReference type="Gene3D" id="3.40.50.720">
    <property type="entry name" value="NAD(P)-binding Rossmann-like Domain"/>
    <property type="match status" value="2"/>
</dbReference>
<evidence type="ECO:0000256" key="3">
    <source>
        <dbReference type="RuleBase" id="RU004475"/>
    </source>
</evidence>
<dbReference type="InterPro" id="IPR036291">
    <property type="entry name" value="NAD(P)-bd_dom_sf"/>
</dbReference>
<feature type="domain" description="3-beta hydroxysteroid dehydrogenase/isomerase" evidence="4">
    <location>
        <begin position="62"/>
        <end position="188"/>
    </location>
</feature>